<evidence type="ECO:0000313" key="8">
    <source>
        <dbReference type="EMBL" id="QDL11944.1"/>
    </source>
</evidence>
<organism evidence="8 9">
    <name type="scientific">Brasilonema sennae CENA114</name>
    <dbReference type="NCBI Taxonomy" id="415709"/>
    <lineage>
        <taxon>Bacteria</taxon>
        <taxon>Bacillati</taxon>
        <taxon>Cyanobacteriota</taxon>
        <taxon>Cyanophyceae</taxon>
        <taxon>Nostocales</taxon>
        <taxon>Scytonemataceae</taxon>
        <taxon>Brasilonema</taxon>
        <taxon>Bromeliae group (in: Brasilonema)</taxon>
    </lineage>
</organism>
<keyword evidence="2 4" id="KW-0813">Transport</keyword>
<dbReference type="PIRSF" id="PIRSF002756">
    <property type="entry name" value="PstS"/>
    <property type="match status" value="1"/>
</dbReference>
<keyword evidence="9" id="KW-1185">Reference proteome</keyword>
<comment type="similarity">
    <text evidence="1 4">Belongs to the PstS family.</text>
</comment>
<feature type="chain" id="PRO_5032830204" description="Phosphate-binding protein" evidence="6">
    <location>
        <begin position="35"/>
        <end position="394"/>
    </location>
</feature>
<evidence type="ECO:0000256" key="4">
    <source>
        <dbReference type="PIRNR" id="PIRNR002756"/>
    </source>
</evidence>
<evidence type="ECO:0000256" key="5">
    <source>
        <dbReference type="SAM" id="MobiDB-lite"/>
    </source>
</evidence>
<dbReference type="GO" id="GO:0042301">
    <property type="term" value="F:phosphate ion binding"/>
    <property type="evidence" value="ECO:0007669"/>
    <property type="project" value="InterPro"/>
</dbReference>
<dbReference type="InterPro" id="IPR050962">
    <property type="entry name" value="Phosphate-bind_PstS"/>
</dbReference>
<evidence type="ECO:0000313" key="9">
    <source>
        <dbReference type="Proteomes" id="UP000503129"/>
    </source>
</evidence>
<evidence type="ECO:0000256" key="3">
    <source>
        <dbReference type="ARBA" id="ARBA00022592"/>
    </source>
</evidence>
<keyword evidence="3 4" id="KW-0592">Phosphate transport</keyword>
<feature type="signal peptide" evidence="6">
    <location>
        <begin position="1"/>
        <end position="34"/>
    </location>
</feature>
<dbReference type="RefSeq" id="WP_169264080.1">
    <property type="nucleotide sequence ID" value="NZ_CAWOXK010000001.1"/>
</dbReference>
<protein>
    <recommendedName>
        <fullName evidence="4">Phosphate-binding protein</fullName>
    </recommendedName>
</protein>
<evidence type="ECO:0000256" key="6">
    <source>
        <dbReference type="SAM" id="SignalP"/>
    </source>
</evidence>
<feature type="domain" description="PBP" evidence="7">
    <location>
        <begin position="65"/>
        <end position="339"/>
    </location>
</feature>
<dbReference type="PANTHER" id="PTHR42996:SF1">
    <property type="entry name" value="PHOSPHATE-BINDING PROTEIN PSTS"/>
    <property type="match status" value="1"/>
</dbReference>
<dbReference type="Pfam" id="PF12849">
    <property type="entry name" value="PBP_like_2"/>
    <property type="match status" value="1"/>
</dbReference>
<dbReference type="Proteomes" id="UP000503129">
    <property type="component" value="Chromosome"/>
</dbReference>
<name>A0A856MP58_9CYAN</name>
<dbReference type="EMBL" id="CP030118">
    <property type="protein sequence ID" value="QDL11944.1"/>
    <property type="molecule type" value="Genomic_DNA"/>
</dbReference>
<dbReference type="InterPro" id="IPR024370">
    <property type="entry name" value="PBP_domain"/>
</dbReference>
<dbReference type="SUPFAM" id="SSF53850">
    <property type="entry name" value="Periplasmic binding protein-like II"/>
    <property type="match status" value="1"/>
</dbReference>
<dbReference type="AlphaFoldDB" id="A0A856MP58"/>
<proteinExistence type="inferred from homology"/>
<dbReference type="KEGG" id="bsen:DP114_32195"/>
<dbReference type="Gene3D" id="3.40.190.10">
    <property type="entry name" value="Periplasmic binding protein-like II"/>
    <property type="match status" value="2"/>
</dbReference>
<accession>A0A856MP58</accession>
<evidence type="ECO:0000259" key="7">
    <source>
        <dbReference type="Pfam" id="PF12849"/>
    </source>
</evidence>
<dbReference type="InterPro" id="IPR005673">
    <property type="entry name" value="ABC_phos-bd_PstS"/>
</dbReference>
<sequence>MLSRNSVTNLSCLTRTVSVLALSLSLAACGGPEAQNGNTTSEAPGGAAKDATASAPGKLDLGGKVSLNGAGATFPAPLYQTWFQALNQKNPNLQVNYQPVGSGAGIEQFTKGLVDFGASDVAMTDEEIKKVQNGVLLLPMTAGSIVLAYNLPGVEGVKLTRDVYTGIFLGTIKSWNDPKIAAANPGAKLPNTPITVVHRSEGSGTTGVFTQHLSAINPEWKSKVGSGKTVSWPVGLAAKGNDGVTAQIQQTQGSIGYVEFAYAKNSKLNFAALENKAKQFVAPTDQSAAKTLESVTLPENLRAFITDPEGNESYPLVTYTWVLVYKKYPDAVKAKAVEAMIEYGLTEGQKMAIQLGYIPLPESVVKKVTAAADVISSDYKISGGGSATGASASK</sequence>
<keyword evidence="6" id="KW-0732">Signal</keyword>
<dbReference type="PROSITE" id="PS51257">
    <property type="entry name" value="PROKAR_LIPOPROTEIN"/>
    <property type="match status" value="1"/>
</dbReference>
<gene>
    <name evidence="8" type="primary">pstS</name>
    <name evidence="8" type="ORF">DP114_32195</name>
</gene>
<feature type="region of interest" description="Disordered" evidence="5">
    <location>
        <begin position="33"/>
        <end position="54"/>
    </location>
</feature>
<dbReference type="CDD" id="cd13565">
    <property type="entry name" value="PBP2_PstS"/>
    <property type="match status" value="1"/>
</dbReference>
<dbReference type="NCBIfam" id="TIGR00975">
    <property type="entry name" value="3a0107s03"/>
    <property type="match status" value="1"/>
</dbReference>
<evidence type="ECO:0000256" key="2">
    <source>
        <dbReference type="ARBA" id="ARBA00022448"/>
    </source>
</evidence>
<evidence type="ECO:0000256" key="1">
    <source>
        <dbReference type="ARBA" id="ARBA00008725"/>
    </source>
</evidence>
<dbReference type="GO" id="GO:0035435">
    <property type="term" value="P:phosphate ion transmembrane transport"/>
    <property type="evidence" value="ECO:0007669"/>
    <property type="project" value="InterPro"/>
</dbReference>
<dbReference type="PANTHER" id="PTHR42996">
    <property type="entry name" value="PHOSPHATE-BINDING PROTEIN PSTS"/>
    <property type="match status" value="1"/>
</dbReference>
<dbReference type="GO" id="GO:0043190">
    <property type="term" value="C:ATP-binding cassette (ABC) transporter complex"/>
    <property type="evidence" value="ECO:0007669"/>
    <property type="project" value="InterPro"/>
</dbReference>
<reference evidence="8 9" key="1">
    <citation type="submission" date="2018-06" db="EMBL/GenBank/DDBJ databases">
        <title>Comparative genomics of Brasilonema spp. strains.</title>
        <authorList>
            <person name="Alvarenga D.O."/>
            <person name="Fiore M.F."/>
            <person name="Varani A.M."/>
        </authorList>
    </citation>
    <scope>NUCLEOTIDE SEQUENCE [LARGE SCALE GENOMIC DNA]</scope>
    <source>
        <strain evidence="8 9">CENA114</strain>
    </source>
</reference>